<dbReference type="AlphaFoldDB" id="A0A6N2SNX1"/>
<feature type="transmembrane region" description="Helical" evidence="1">
    <location>
        <begin position="49"/>
        <end position="68"/>
    </location>
</feature>
<feature type="transmembrane region" description="Helical" evidence="1">
    <location>
        <begin position="75"/>
        <end position="92"/>
    </location>
</feature>
<proteinExistence type="predicted"/>
<evidence type="ECO:0000313" key="3">
    <source>
        <dbReference type="EMBL" id="VYS93821.1"/>
    </source>
</evidence>
<keyword evidence="1" id="KW-0472">Membrane</keyword>
<keyword evidence="1" id="KW-1133">Transmembrane helix</keyword>
<keyword evidence="1" id="KW-0812">Transmembrane</keyword>
<protein>
    <recommendedName>
        <fullName evidence="2">Lnb N-terminal periplasmic domain-containing protein</fullName>
    </recommendedName>
</protein>
<dbReference type="OrthoDB" id="274718at2"/>
<evidence type="ECO:0000259" key="2">
    <source>
        <dbReference type="Pfam" id="PF13387"/>
    </source>
</evidence>
<sequence>MNRSARPLFSSSMHLPSLRHAGLIAARVLMFAAWFGLSVWAAGVVFYNVWGGAVLVWLYVAAMACAFVFRRKRPVFWRASWGVLALLLAYYLCIPATNGKEWQPSWSRLPAVEINGNEIVVKDVRSFVYRTERDFDARYVTRRFDLDKLSTLDFAVSHWDGMEFVAHTMLSFGFEDGRHLALSVETRLPEGVEQGTIPGLYKQFNVIYILADEEDLFGLRTSYRKEDMYLYRINIGRENLKKAFLGFAEKINSLHERPRYYNTVTANCTTELVDTFKNYLGVRRWQWTPLFNGMCDQDAYDRGELLHLPGENFRELKKRSFLGHGGEGLDWAALRRRWEEGWRTDPSAPVKE</sequence>
<organism evidence="3">
    <name type="scientific">Akkermansia muciniphila</name>
    <dbReference type="NCBI Taxonomy" id="239935"/>
    <lineage>
        <taxon>Bacteria</taxon>
        <taxon>Pseudomonadati</taxon>
        <taxon>Verrucomicrobiota</taxon>
        <taxon>Verrucomicrobiia</taxon>
        <taxon>Verrucomicrobiales</taxon>
        <taxon>Akkermansiaceae</taxon>
        <taxon>Akkermansia</taxon>
    </lineage>
</organism>
<dbReference type="InterPro" id="IPR025178">
    <property type="entry name" value="Lnb_N"/>
</dbReference>
<feature type="transmembrane region" description="Helical" evidence="1">
    <location>
        <begin position="21"/>
        <end position="43"/>
    </location>
</feature>
<dbReference type="Pfam" id="PF13387">
    <property type="entry name" value="Lnb_N"/>
    <property type="match status" value="1"/>
</dbReference>
<dbReference type="EMBL" id="CACRSS010000002">
    <property type="protein sequence ID" value="VYS93821.1"/>
    <property type="molecule type" value="Genomic_DNA"/>
</dbReference>
<evidence type="ECO:0000256" key="1">
    <source>
        <dbReference type="SAM" id="Phobius"/>
    </source>
</evidence>
<reference evidence="3" key="1">
    <citation type="submission" date="2019-11" db="EMBL/GenBank/DDBJ databases">
        <authorList>
            <person name="Feng L."/>
        </authorList>
    </citation>
    <scope>NUCLEOTIDE SEQUENCE</scope>
    <source>
        <strain evidence="3">AMuciniphilaLFYP55</strain>
    </source>
</reference>
<name>A0A6N2SNX1_9BACT</name>
<feature type="domain" description="Lnb N-terminal periplasmic" evidence="2">
    <location>
        <begin position="137"/>
        <end position="277"/>
    </location>
</feature>
<accession>A0A6N2SNX1</accession>
<gene>
    <name evidence="3" type="ORF">AMLFYP55_02198</name>
</gene>